<comment type="caution">
    <text evidence="4">The sequence shown here is derived from an EMBL/GenBank/DDBJ whole genome shotgun (WGS) entry which is preliminary data.</text>
</comment>
<dbReference type="PANTHER" id="PTHR38463">
    <property type="entry name" value="STRESS RESPONSE PROTEIN YSNF"/>
    <property type="match status" value="1"/>
</dbReference>
<evidence type="ECO:0000259" key="3">
    <source>
        <dbReference type="Pfam" id="PF09557"/>
    </source>
</evidence>
<proteinExistence type="predicted"/>
<dbReference type="SUPFAM" id="SSF50346">
    <property type="entry name" value="PRC-barrel domain"/>
    <property type="match status" value="1"/>
</dbReference>
<dbReference type="Pfam" id="PF05239">
    <property type="entry name" value="PRC"/>
    <property type="match status" value="1"/>
</dbReference>
<dbReference type="PANTHER" id="PTHR38463:SF1">
    <property type="entry name" value="STRESS RESPONSE PROTEIN YSNF"/>
    <property type="match status" value="1"/>
</dbReference>
<dbReference type="InterPro" id="IPR019060">
    <property type="entry name" value="DUF2382"/>
</dbReference>
<dbReference type="Pfam" id="PF09557">
    <property type="entry name" value="DUF2382"/>
    <property type="match status" value="1"/>
</dbReference>
<evidence type="ECO:0000259" key="2">
    <source>
        <dbReference type="Pfam" id="PF05239"/>
    </source>
</evidence>
<evidence type="ECO:0000313" key="4">
    <source>
        <dbReference type="EMBL" id="GAA5501625.1"/>
    </source>
</evidence>
<dbReference type="InterPro" id="IPR014747">
    <property type="entry name" value="Bac_photo_RC_H_C"/>
</dbReference>
<feature type="domain" description="DUF2382" evidence="3">
    <location>
        <begin position="157"/>
        <end position="268"/>
    </location>
</feature>
<keyword evidence="5" id="KW-1185">Reference proteome</keyword>
<dbReference type="Proteomes" id="UP001458946">
    <property type="component" value="Unassembled WGS sequence"/>
</dbReference>
<name>A0ABP9VAR0_9DEIO</name>
<dbReference type="RefSeq" id="WP_353541593.1">
    <property type="nucleotide sequence ID" value="NZ_BAABRN010000011.1"/>
</dbReference>
<evidence type="ECO:0000256" key="1">
    <source>
        <dbReference type="SAM" id="MobiDB-lite"/>
    </source>
</evidence>
<organism evidence="4 5">
    <name type="scientific">Deinococcus xinjiangensis</name>
    <dbReference type="NCBI Taxonomy" id="457454"/>
    <lineage>
        <taxon>Bacteria</taxon>
        <taxon>Thermotogati</taxon>
        <taxon>Deinococcota</taxon>
        <taxon>Deinococci</taxon>
        <taxon>Deinococcales</taxon>
        <taxon>Deinococcaceae</taxon>
        <taxon>Deinococcus</taxon>
    </lineage>
</organism>
<feature type="domain" description="PRC-barrel" evidence="2">
    <location>
        <begin position="25"/>
        <end position="93"/>
    </location>
</feature>
<reference evidence="4 5" key="1">
    <citation type="submission" date="2024-02" db="EMBL/GenBank/DDBJ databases">
        <title>Deinococcus xinjiangensis NBRC 107630.</title>
        <authorList>
            <person name="Ichikawa N."/>
            <person name="Katano-Makiyama Y."/>
            <person name="Hidaka K."/>
        </authorList>
    </citation>
    <scope>NUCLEOTIDE SEQUENCE [LARGE SCALE GENOMIC DNA]</scope>
    <source>
        <strain evidence="4 5">NBRC 107630</strain>
    </source>
</reference>
<accession>A0ABP9VAR0</accession>
<dbReference type="InterPro" id="IPR052967">
    <property type="entry name" value="Stress_Response_Assoc"/>
</dbReference>
<dbReference type="EMBL" id="BAABRN010000011">
    <property type="protein sequence ID" value="GAA5501625.1"/>
    <property type="molecule type" value="Genomic_DNA"/>
</dbReference>
<dbReference type="InterPro" id="IPR027275">
    <property type="entry name" value="PRC-brl_dom"/>
</dbReference>
<gene>
    <name evidence="4" type="ORF">Dxin01_01361</name>
</gene>
<evidence type="ECO:0000313" key="5">
    <source>
        <dbReference type="Proteomes" id="UP001458946"/>
    </source>
</evidence>
<dbReference type="NCBIfam" id="TIGR02271">
    <property type="entry name" value="YsnF/AvaK domain"/>
    <property type="match status" value="1"/>
</dbReference>
<feature type="region of interest" description="Disordered" evidence="1">
    <location>
        <begin position="330"/>
        <end position="352"/>
    </location>
</feature>
<protein>
    <submittedName>
        <fullName evidence="4">Uncharacterized protein DR_1314</fullName>
    </submittedName>
</protein>
<sequence>MTMHESLIRLSELNANDYNLNDNNIYNPVGGTAYGYNSEKIGTVRDALVEPSTGRIRFLLVDVGGWFSSKEVLVPVGYARIDDSGVYFDNLTKDQVKAMSEYREGQAYTTDMMDTDERVLRGVNDLDTAGYRERVASGKDTDVSAYREQAYTTPDHLQLLEERLVVNKDRFKAGSVQIGKRVETHTETVNVLLQREEVIIERHAVTDSRPVSGAVLGATGQTVSIDLEAERANVSKEAFVTEEVSLGKRTVTENQQVSDTVGKEYLEVNKTGEVTLTEGGNLDDRSAARDVFDAAGNKIEAGADRLRAVGHEVAGAVTGNPKHDALAAEDRAKADMHNAQARADMQDADRKI</sequence>
<dbReference type="InterPro" id="IPR011033">
    <property type="entry name" value="PRC_barrel-like_sf"/>
</dbReference>
<dbReference type="Gene3D" id="3.90.50.10">
    <property type="entry name" value="Photosynthetic Reaction Center, subunit H, domain 2"/>
    <property type="match status" value="1"/>
</dbReference>